<keyword evidence="1" id="KW-0934">Plastid</keyword>
<geneLocation type="chloroplast" evidence="1"/>
<dbReference type="GeneID" id="67141573"/>
<reference evidence="1" key="1">
    <citation type="journal article" date="2020" name="Mitochondrial DNA Part B Resour">
        <title>The complete chloroplast genome sequence of Elsholtzia densa, a herb with volatile aroma component.</title>
        <authorList>
            <person name="Fu G."/>
            <person name="Liu J."/>
            <person name="Li J."/>
        </authorList>
    </citation>
    <scope>NUCLEOTIDE SEQUENCE</scope>
</reference>
<dbReference type="RefSeq" id="YP_010145000.1">
    <property type="nucleotide sequence ID" value="NC_056994.1"/>
</dbReference>
<protein>
    <submittedName>
        <fullName evidence="1">Photosystem II protein I</fullName>
    </submittedName>
</protein>
<proteinExistence type="predicted"/>
<evidence type="ECO:0000313" key="1">
    <source>
        <dbReference type="EMBL" id="QQL92404.1"/>
    </source>
</evidence>
<organism evidence="1">
    <name type="scientific">Elsholtzia densa</name>
    <dbReference type="NCBI Taxonomy" id="587661"/>
    <lineage>
        <taxon>Eukaryota</taxon>
        <taxon>Viridiplantae</taxon>
        <taxon>Streptophyta</taxon>
        <taxon>Embryophyta</taxon>
        <taxon>Tracheophyta</taxon>
        <taxon>Spermatophyta</taxon>
        <taxon>Magnoliopsida</taxon>
        <taxon>eudicotyledons</taxon>
        <taxon>Gunneridae</taxon>
        <taxon>Pentapetalae</taxon>
        <taxon>asterids</taxon>
        <taxon>lamiids</taxon>
        <taxon>Lamiales</taxon>
        <taxon>Lamiaceae</taxon>
        <taxon>Nepetoideae</taxon>
        <taxon>Elsholtzieae</taxon>
        <taxon>Elsholtzia</taxon>
    </lineage>
</organism>
<dbReference type="AlphaFoldDB" id="A0A7T7FMA4"/>
<name>A0A7T7FMA4_9LAMI</name>
<accession>A0A7T7FMA4</accession>
<keyword evidence="1" id="KW-0150">Chloroplast</keyword>
<sequence>MEDLFSFCSKRPSWRLCNAYSETLRLYRSYIFCFSLYLWIPI</sequence>
<dbReference type="EMBL" id="MN793319">
    <property type="protein sequence ID" value="QQL92404.1"/>
    <property type="molecule type" value="Genomic_DNA"/>
</dbReference>
<gene>
    <name evidence="1" type="primary">psbI</name>
</gene>